<dbReference type="EMBL" id="JAVDPF010000009">
    <property type="protein sequence ID" value="KAL1880274.1"/>
    <property type="molecule type" value="Genomic_DNA"/>
</dbReference>
<proteinExistence type="predicted"/>
<sequence length="166" mass="18736">MDNNKSTTRLLGAPYRHSIHPQAVEPPLLPAPDLRFEQSILEGGEVIFEKDTPVPMRDGIILYADVYRPASVPKSPSIVFFAPFGKHGAVPREKFPNMGVDFTRLSKYTKFELPDPIPWCGDYGYSFVVVDPRGTWWSEGSEATYLSPEEGRDGYDVVEWAAAREW</sequence>
<gene>
    <name evidence="2" type="ORF">Plec18167_003677</name>
</gene>
<organism evidence="2 3">
    <name type="scientific">Paecilomyces lecythidis</name>
    <dbReference type="NCBI Taxonomy" id="3004212"/>
    <lineage>
        <taxon>Eukaryota</taxon>
        <taxon>Fungi</taxon>
        <taxon>Dikarya</taxon>
        <taxon>Ascomycota</taxon>
        <taxon>Pezizomycotina</taxon>
        <taxon>Eurotiomycetes</taxon>
        <taxon>Eurotiomycetidae</taxon>
        <taxon>Eurotiales</taxon>
        <taxon>Thermoascaceae</taxon>
        <taxon>Paecilomyces</taxon>
    </lineage>
</organism>
<dbReference type="SUPFAM" id="SSF53474">
    <property type="entry name" value="alpha/beta-Hydrolases"/>
    <property type="match status" value="1"/>
</dbReference>
<dbReference type="InterPro" id="IPR005674">
    <property type="entry name" value="CocE/Ser_esterase"/>
</dbReference>
<protein>
    <recommendedName>
        <fullName evidence="1">Xaa-Pro dipeptidyl-peptidase-like domain-containing protein</fullName>
    </recommendedName>
</protein>
<comment type="caution">
    <text evidence="2">The sequence shown here is derived from an EMBL/GenBank/DDBJ whole genome shotgun (WGS) entry which is preliminary data.</text>
</comment>
<dbReference type="Gene3D" id="3.40.50.1820">
    <property type="entry name" value="alpha/beta hydrolase"/>
    <property type="match status" value="1"/>
</dbReference>
<dbReference type="Pfam" id="PF02129">
    <property type="entry name" value="Peptidase_S15"/>
    <property type="match status" value="1"/>
</dbReference>
<evidence type="ECO:0000259" key="1">
    <source>
        <dbReference type="Pfam" id="PF02129"/>
    </source>
</evidence>
<dbReference type="InterPro" id="IPR029058">
    <property type="entry name" value="AB_hydrolase_fold"/>
</dbReference>
<evidence type="ECO:0000313" key="2">
    <source>
        <dbReference type="EMBL" id="KAL1880274.1"/>
    </source>
</evidence>
<name>A0ABR3XX11_9EURO</name>
<dbReference type="NCBIfam" id="TIGR00976">
    <property type="entry name" value="CocE_NonD"/>
    <property type="match status" value="1"/>
</dbReference>
<accession>A0ABR3XX11</accession>
<dbReference type="Proteomes" id="UP001583193">
    <property type="component" value="Unassembled WGS sequence"/>
</dbReference>
<keyword evidence="3" id="KW-1185">Reference proteome</keyword>
<evidence type="ECO:0000313" key="3">
    <source>
        <dbReference type="Proteomes" id="UP001583193"/>
    </source>
</evidence>
<feature type="domain" description="Xaa-Pro dipeptidyl-peptidase-like" evidence="1">
    <location>
        <begin position="58"/>
        <end position="166"/>
    </location>
</feature>
<dbReference type="InterPro" id="IPR000383">
    <property type="entry name" value="Xaa-Pro-like_dom"/>
</dbReference>
<reference evidence="2 3" key="1">
    <citation type="journal article" date="2024" name="IMA Fungus">
        <title>IMA Genome - F19 : A genome assembly and annotation guide to empower mycologists, including annotated draft genome sequences of Ceratocystis pirilliformis, Diaporthe australafricana, Fusarium ophioides, Paecilomyces lecythidis, and Sporothrix stenoceras.</title>
        <authorList>
            <person name="Aylward J."/>
            <person name="Wilson A.M."/>
            <person name="Visagie C.M."/>
            <person name="Spraker J."/>
            <person name="Barnes I."/>
            <person name="Buitendag C."/>
            <person name="Ceriani C."/>
            <person name="Del Mar Angel L."/>
            <person name="du Plessis D."/>
            <person name="Fuchs T."/>
            <person name="Gasser K."/>
            <person name="Kramer D."/>
            <person name="Li W."/>
            <person name="Munsamy K."/>
            <person name="Piso A."/>
            <person name="Price J.L."/>
            <person name="Sonnekus B."/>
            <person name="Thomas C."/>
            <person name="van der Nest A."/>
            <person name="van Dijk A."/>
            <person name="van Heerden A."/>
            <person name="van Vuuren N."/>
            <person name="Yilmaz N."/>
            <person name="Duong T.A."/>
            <person name="van der Merwe N.A."/>
            <person name="Wingfield M.J."/>
            <person name="Wingfield B.D."/>
        </authorList>
    </citation>
    <scope>NUCLEOTIDE SEQUENCE [LARGE SCALE GENOMIC DNA]</scope>
    <source>
        <strain evidence="2 3">CMW 18167</strain>
    </source>
</reference>